<sequence length="285" mass="31410">MAAVKLTPRLSQDRRGGNIGWLKGLHSFASNQYNPGYKHNKWGALRVLNEDRVEPHTGFGLHGHSEFQIFSYVVSGELEHHDSMSNIEILKRGDIQMTQAGTGIRHSEAAHGPKQAHFLQIWVEPTKTGLQPRYFTRHFSDEEKKDKWVRIVAPVTSEGVKAEREAVGPTPIHSNLTAYATLLSPQSSLGYTLPPLEGQKLRKAYVHLVQMSGYNPGPGTGAHVRVSGEGAIAEIREGDAVYIEAPAGEEIKLENVGELTAELLLFDVGESQLKLFADDDGDDDI</sequence>
<dbReference type="InterPro" id="IPR014710">
    <property type="entry name" value="RmlC-like_jellyroll"/>
</dbReference>
<dbReference type="STRING" id="1330018.A0A167MS08"/>
<dbReference type="Pfam" id="PF02678">
    <property type="entry name" value="Pirin"/>
    <property type="match status" value="1"/>
</dbReference>
<dbReference type="PANTHER" id="PTHR43212:SF3">
    <property type="entry name" value="QUERCETIN 2,3-DIOXYGENASE"/>
    <property type="match status" value="1"/>
</dbReference>
<feature type="domain" description="Pirin N-terminal" evidence="3">
    <location>
        <begin position="15"/>
        <end position="123"/>
    </location>
</feature>
<proteinExistence type="inferred from homology"/>
<evidence type="ECO:0000256" key="2">
    <source>
        <dbReference type="RuleBase" id="RU003457"/>
    </source>
</evidence>
<dbReference type="AlphaFoldDB" id="A0A167MS08"/>
<dbReference type="InterPro" id="IPR011051">
    <property type="entry name" value="RmlC_Cupin_sf"/>
</dbReference>
<name>A0A167MS08_CALVF</name>
<evidence type="ECO:0000313" key="4">
    <source>
        <dbReference type="EMBL" id="KZO97006.1"/>
    </source>
</evidence>
<gene>
    <name evidence="4" type="ORF">CALVIDRAFT_513807</name>
</gene>
<evidence type="ECO:0000259" key="3">
    <source>
        <dbReference type="Pfam" id="PF02678"/>
    </source>
</evidence>
<dbReference type="PANTHER" id="PTHR43212">
    <property type="entry name" value="QUERCETIN 2,3-DIOXYGENASE"/>
    <property type="match status" value="1"/>
</dbReference>
<protein>
    <submittedName>
        <fullName evidence="4">Pirin domain-containing protein</fullName>
    </submittedName>
</protein>
<dbReference type="Proteomes" id="UP000076738">
    <property type="component" value="Unassembled WGS sequence"/>
</dbReference>
<reference evidence="4 5" key="1">
    <citation type="journal article" date="2016" name="Mol. Biol. Evol.">
        <title>Comparative Genomics of Early-Diverging Mushroom-Forming Fungi Provides Insights into the Origins of Lignocellulose Decay Capabilities.</title>
        <authorList>
            <person name="Nagy L.G."/>
            <person name="Riley R."/>
            <person name="Tritt A."/>
            <person name="Adam C."/>
            <person name="Daum C."/>
            <person name="Floudas D."/>
            <person name="Sun H."/>
            <person name="Yadav J.S."/>
            <person name="Pangilinan J."/>
            <person name="Larsson K.H."/>
            <person name="Matsuura K."/>
            <person name="Barry K."/>
            <person name="Labutti K."/>
            <person name="Kuo R."/>
            <person name="Ohm R.A."/>
            <person name="Bhattacharya S.S."/>
            <person name="Shirouzu T."/>
            <person name="Yoshinaga Y."/>
            <person name="Martin F.M."/>
            <person name="Grigoriev I.V."/>
            <person name="Hibbett D.S."/>
        </authorList>
    </citation>
    <scope>NUCLEOTIDE SEQUENCE [LARGE SCALE GENOMIC DNA]</scope>
    <source>
        <strain evidence="4 5">TUFC12733</strain>
    </source>
</reference>
<dbReference type="Gene3D" id="2.60.120.10">
    <property type="entry name" value="Jelly Rolls"/>
    <property type="match status" value="2"/>
</dbReference>
<dbReference type="OrthoDB" id="10261807at2759"/>
<dbReference type="InterPro" id="IPR003829">
    <property type="entry name" value="Pirin_N_dom"/>
</dbReference>
<keyword evidence="5" id="KW-1185">Reference proteome</keyword>
<accession>A0A167MS08</accession>
<dbReference type="InterPro" id="IPR012093">
    <property type="entry name" value="Pirin"/>
</dbReference>
<comment type="similarity">
    <text evidence="1 2">Belongs to the pirin family.</text>
</comment>
<dbReference type="EMBL" id="KV417281">
    <property type="protein sequence ID" value="KZO97006.1"/>
    <property type="molecule type" value="Genomic_DNA"/>
</dbReference>
<evidence type="ECO:0000256" key="1">
    <source>
        <dbReference type="ARBA" id="ARBA00008416"/>
    </source>
</evidence>
<dbReference type="SUPFAM" id="SSF51182">
    <property type="entry name" value="RmlC-like cupins"/>
    <property type="match status" value="1"/>
</dbReference>
<organism evidence="4 5">
    <name type="scientific">Calocera viscosa (strain TUFC12733)</name>
    <dbReference type="NCBI Taxonomy" id="1330018"/>
    <lineage>
        <taxon>Eukaryota</taxon>
        <taxon>Fungi</taxon>
        <taxon>Dikarya</taxon>
        <taxon>Basidiomycota</taxon>
        <taxon>Agaricomycotina</taxon>
        <taxon>Dacrymycetes</taxon>
        <taxon>Dacrymycetales</taxon>
        <taxon>Dacrymycetaceae</taxon>
        <taxon>Calocera</taxon>
    </lineage>
</organism>
<evidence type="ECO:0000313" key="5">
    <source>
        <dbReference type="Proteomes" id="UP000076738"/>
    </source>
</evidence>